<keyword evidence="4 6" id="KW-1133">Transmembrane helix</keyword>
<name>A0A2N1PNJ5_9BACT</name>
<evidence type="ECO:0000256" key="3">
    <source>
        <dbReference type="ARBA" id="ARBA00022692"/>
    </source>
</evidence>
<accession>A0A2N1PNJ5</accession>
<reference evidence="7 8" key="1">
    <citation type="journal article" date="2017" name="ISME J.">
        <title>Potential for microbial H2 and metal transformations associated with novel bacteria and archaea in deep terrestrial subsurface sediments.</title>
        <authorList>
            <person name="Hernsdorf A.W."/>
            <person name="Amano Y."/>
            <person name="Miyakawa K."/>
            <person name="Ise K."/>
            <person name="Suzuki Y."/>
            <person name="Anantharaman K."/>
            <person name="Probst A."/>
            <person name="Burstein D."/>
            <person name="Thomas B.C."/>
            <person name="Banfield J.F."/>
        </authorList>
    </citation>
    <scope>NUCLEOTIDE SEQUENCE [LARGE SCALE GENOMIC DNA]</scope>
    <source>
        <strain evidence="7">HGW-Wallbacteria-1</strain>
    </source>
</reference>
<gene>
    <name evidence="7" type="ORF">CVV64_12115</name>
</gene>
<evidence type="ECO:0008006" key="9">
    <source>
        <dbReference type="Google" id="ProtNLM"/>
    </source>
</evidence>
<evidence type="ECO:0000256" key="5">
    <source>
        <dbReference type="ARBA" id="ARBA00023136"/>
    </source>
</evidence>
<dbReference type="PANTHER" id="PTHR40277">
    <property type="entry name" value="BLL5419 PROTEIN"/>
    <property type="match status" value="1"/>
</dbReference>
<sequence>MTMNHIPNKHDTEIKSAEFQGTVSRGTVSKGAEFQNPENTQLKKKWLNSILSAAKWIIAITILWFMISTGRLDIKGVLKAAGSIHFLIALILVLTNALLTSLRWNLCLKAMGVQESFWSTFEYSMVGLFFNSFMPGAIGGDIVKGYLIAQNSKGKARAITSVVVDRIFGLTAILLLGFIALAINPLTAKSPELKTLTILSGLMLLCMVAFFLLSALVSRENRILKAIFDKVPMGSSLMEAYIGMNALARSWKAMTLTMIISLAVITSSVSGYIILARGAGVNESVGLFFSCVPIGFIAIVLPISPAGLGVGQGAYFNLFTWHGMAGKVGAEVFTLFQLATLLAGIVGLIFYLILRKRVDRALNAARDDS</sequence>
<protein>
    <recommendedName>
        <fullName evidence="9">TIGR00374 family protein</fullName>
    </recommendedName>
</protein>
<feature type="transmembrane region" description="Helical" evidence="6">
    <location>
        <begin position="335"/>
        <end position="354"/>
    </location>
</feature>
<feature type="transmembrane region" description="Helical" evidence="6">
    <location>
        <begin position="287"/>
        <end position="315"/>
    </location>
</feature>
<keyword evidence="5 6" id="KW-0472">Membrane</keyword>
<evidence type="ECO:0000256" key="4">
    <source>
        <dbReference type="ARBA" id="ARBA00022989"/>
    </source>
</evidence>
<keyword evidence="3 6" id="KW-0812">Transmembrane</keyword>
<keyword evidence="2" id="KW-1003">Cell membrane</keyword>
<evidence type="ECO:0000313" key="8">
    <source>
        <dbReference type="Proteomes" id="UP000233256"/>
    </source>
</evidence>
<dbReference type="Proteomes" id="UP000233256">
    <property type="component" value="Unassembled WGS sequence"/>
</dbReference>
<organism evidence="7 8">
    <name type="scientific">Candidatus Wallbacteria bacterium HGW-Wallbacteria-1</name>
    <dbReference type="NCBI Taxonomy" id="2013854"/>
    <lineage>
        <taxon>Bacteria</taxon>
        <taxon>Candidatus Walliibacteriota</taxon>
    </lineage>
</organism>
<evidence type="ECO:0000256" key="2">
    <source>
        <dbReference type="ARBA" id="ARBA00022475"/>
    </source>
</evidence>
<dbReference type="InterPro" id="IPR022791">
    <property type="entry name" value="L-PG_synthase/AglD"/>
</dbReference>
<dbReference type="AlphaFoldDB" id="A0A2N1PNJ5"/>
<dbReference type="GO" id="GO:0005886">
    <property type="term" value="C:plasma membrane"/>
    <property type="evidence" value="ECO:0007669"/>
    <property type="project" value="UniProtKB-SubCell"/>
</dbReference>
<dbReference type="NCBIfam" id="TIGR00374">
    <property type="entry name" value="flippase-like domain"/>
    <property type="match status" value="1"/>
</dbReference>
<dbReference type="Pfam" id="PF03706">
    <property type="entry name" value="LPG_synthase_TM"/>
    <property type="match status" value="1"/>
</dbReference>
<proteinExistence type="predicted"/>
<feature type="transmembrane region" description="Helical" evidence="6">
    <location>
        <begin position="167"/>
        <end position="186"/>
    </location>
</feature>
<feature type="transmembrane region" description="Helical" evidence="6">
    <location>
        <begin position="198"/>
        <end position="218"/>
    </location>
</feature>
<comment type="subcellular location">
    <subcellularLocation>
        <location evidence="1">Cell membrane</location>
        <topology evidence="1">Multi-pass membrane protein</topology>
    </subcellularLocation>
</comment>
<evidence type="ECO:0000256" key="1">
    <source>
        <dbReference type="ARBA" id="ARBA00004651"/>
    </source>
</evidence>
<comment type="caution">
    <text evidence="7">The sequence shown here is derived from an EMBL/GenBank/DDBJ whole genome shotgun (WGS) entry which is preliminary data.</text>
</comment>
<dbReference type="PANTHER" id="PTHR40277:SF1">
    <property type="entry name" value="BLL5419 PROTEIN"/>
    <property type="match status" value="1"/>
</dbReference>
<evidence type="ECO:0000256" key="6">
    <source>
        <dbReference type="SAM" id="Phobius"/>
    </source>
</evidence>
<feature type="transmembrane region" description="Helical" evidence="6">
    <location>
        <begin position="46"/>
        <end position="65"/>
    </location>
</feature>
<feature type="transmembrane region" description="Helical" evidence="6">
    <location>
        <begin position="86"/>
        <end position="106"/>
    </location>
</feature>
<feature type="transmembrane region" description="Helical" evidence="6">
    <location>
        <begin position="254"/>
        <end position="275"/>
    </location>
</feature>
<feature type="transmembrane region" description="Helical" evidence="6">
    <location>
        <begin position="126"/>
        <end position="147"/>
    </location>
</feature>
<evidence type="ECO:0000313" key="7">
    <source>
        <dbReference type="EMBL" id="PKK89889.1"/>
    </source>
</evidence>
<dbReference type="EMBL" id="PGXC01000010">
    <property type="protein sequence ID" value="PKK89889.1"/>
    <property type="molecule type" value="Genomic_DNA"/>
</dbReference>